<reference evidence="2 3" key="1">
    <citation type="submission" date="2017-11" db="EMBL/GenBank/DDBJ databases">
        <title>Sequencing the genomes of 1000 actinobacteria strains.</title>
        <authorList>
            <person name="Klenk H.-P."/>
        </authorList>
    </citation>
    <scope>NUCLEOTIDE SEQUENCE [LARGE SCALE GENOMIC DNA]</scope>
    <source>
        <strain evidence="2 3">DSM 44104</strain>
    </source>
</reference>
<sequence>MCPIHGARNYRHAEYRAADPLATQAQPRREPSQFDRDVTGSVMPPEFDIAPTTFHVTTHVHTDGPIPGPHSLLTLTSSAYGADGVLIGTFTANLRELPGATLHPTALATWRTRAEDWLLTRRASRPPGQVANDYAAWVTDLGERALFVSDPEEPDHLFVYWYLQRFAGRWPFAGTVPALGGTPRPWAPPPCPLRGCAPVEVPEPTEVTAA</sequence>
<evidence type="ECO:0000313" key="3">
    <source>
        <dbReference type="Proteomes" id="UP000232453"/>
    </source>
</evidence>
<evidence type="ECO:0000313" key="2">
    <source>
        <dbReference type="EMBL" id="PKB30798.1"/>
    </source>
</evidence>
<proteinExistence type="predicted"/>
<protein>
    <submittedName>
        <fullName evidence="2">Uncharacterized protein</fullName>
    </submittedName>
</protein>
<feature type="region of interest" description="Disordered" evidence="1">
    <location>
        <begin position="17"/>
        <end position="37"/>
    </location>
</feature>
<name>A0AA44UPA9_PSEA5</name>
<organism evidence="2 3">
    <name type="scientific">Pseudonocardia alni</name>
    <name type="common">Amycolata alni</name>
    <dbReference type="NCBI Taxonomy" id="33907"/>
    <lineage>
        <taxon>Bacteria</taxon>
        <taxon>Bacillati</taxon>
        <taxon>Actinomycetota</taxon>
        <taxon>Actinomycetes</taxon>
        <taxon>Pseudonocardiales</taxon>
        <taxon>Pseudonocardiaceae</taxon>
        <taxon>Pseudonocardia</taxon>
    </lineage>
</organism>
<dbReference type="Proteomes" id="UP000232453">
    <property type="component" value="Unassembled WGS sequence"/>
</dbReference>
<comment type="caution">
    <text evidence="2">The sequence shown here is derived from an EMBL/GenBank/DDBJ whole genome shotgun (WGS) entry which is preliminary data.</text>
</comment>
<dbReference type="EMBL" id="PHUJ01000003">
    <property type="protein sequence ID" value="PKB30798.1"/>
    <property type="molecule type" value="Genomic_DNA"/>
</dbReference>
<accession>A0AA44UPA9</accession>
<feature type="compositionally biased region" description="Basic and acidic residues" evidence="1">
    <location>
        <begin position="27"/>
        <end position="37"/>
    </location>
</feature>
<evidence type="ECO:0000256" key="1">
    <source>
        <dbReference type="SAM" id="MobiDB-lite"/>
    </source>
</evidence>
<gene>
    <name evidence="2" type="ORF">ATL51_2471</name>
</gene>
<dbReference type="AlphaFoldDB" id="A0AA44UPA9"/>